<dbReference type="GO" id="GO:0005886">
    <property type="term" value="C:plasma membrane"/>
    <property type="evidence" value="ECO:0007669"/>
    <property type="project" value="UniProtKB-SubCell"/>
</dbReference>
<evidence type="ECO:0000259" key="7">
    <source>
        <dbReference type="PROSITE" id="PS50850"/>
    </source>
</evidence>
<evidence type="ECO:0000313" key="9">
    <source>
        <dbReference type="Proteomes" id="UP000290608"/>
    </source>
</evidence>
<proteinExistence type="predicted"/>
<dbReference type="GO" id="GO:0022857">
    <property type="term" value="F:transmembrane transporter activity"/>
    <property type="evidence" value="ECO:0007669"/>
    <property type="project" value="InterPro"/>
</dbReference>
<feature type="transmembrane region" description="Helical" evidence="6">
    <location>
        <begin position="148"/>
        <end position="166"/>
    </location>
</feature>
<evidence type="ECO:0000313" key="8">
    <source>
        <dbReference type="EMBL" id="RXG32544.1"/>
    </source>
</evidence>
<feature type="transmembrane region" description="Helical" evidence="6">
    <location>
        <begin position="98"/>
        <end position="118"/>
    </location>
</feature>
<dbReference type="EMBL" id="QOVL01000003">
    <property type="protein sequence ID" value="RXG32544.1"/>
    <property type="molecule type" value="Genomic_DNA"/>
</dbReference>
<dbReference type="PANTHER" id="PTHR43124:SF3">
    <property type="entry name" value="CHLORAMPHENICOL EFFLUX PUMP RV0191"/>
    <property type="match status" value="1"/>
</dbReference>
<sequence>MLECFGRKKPIYVGLAIYFLASLGCALSGDIYILIVLRFFQAVGACANMVAARALVRDLFEDKELAQVFSLLMVVVAVSSILAPTLGGLITIQFGWRLFFASLSILTLLTFFGVYFRLSQGKSANVTHSLKLKPVLRNYREVILNKQFAIYAISGSISYAGIYSYLSGSPHIYMELYKVSKTTYSIIFAIIAAGLIGSALVSYFQARTDMAMILVMSGAEFFAFILLNFGRKKWKQLTL</sequence>
<evidence type="ECO:0000256" key="1">
    <source>
        <dbReference type="ARBA" id="ARBA00004651"/>
    </source>
</evidence>
<dbReference type="InterPro" id="IPR050189">
    <property type="entry name" value="MFS_Efflux_Transporters"/>
</dbReference>
<dbReference type="InterPro" id="IPR011701">
    <property type="entry name" value="MFS"/>
</dbReference>
<dbReference type="STRING" id="1122159.SAMN02745246_00808"/>
<protein>
    <submittedName>
        <fullName evidence="8">MFS transporter</fullName>
    </submittedName>
</protein>
<keyword evidence="4 6" id="KW-1133">Transmembrane helix</keyword>
<dbReference type="RefSeq" id="WP_073097332.1">
    <property type="nucleotide sequence ID" value="NZ_QOVL01000003.1"/>
</dbReference>
<evidence type="ECO:0000256" key="3">
    <source>
        <dbReference type="ARBA" id="ARBA00022692"/>
    </source>
</evidence>
<evidence type="ECO:0000256" key="5">
    <source>
        <dbReference type="ARBA" id="ARBA00023136"/>
    </source>
</evidence>
<feature type="transmembrane region" description="Helical" evidence="6">
    <location>
        <begin position="39"/>
        <end position="56"/>
    </location>
</feature>
<keyword evidence="3 6" id="KW-0812">Transmembrane</keyword>
<evidence type="ECO:0000256" key="6">
    <source>
        <dbReference type="SAM" id="Phobius"/>
    </source>
</evidence>
<gene>
    <name evidence="8" type="ORF">DSL99_868</name>
</gene>
<keyword evidence="5 6" id="KW-0472">Membrane</keyword>
<dbReference type="Gene3D" id="1.20.1720.10">
    <property type="entry name" value="Multidrug resistance protein D"/>
    <property type="match status" value="1"/>
</dbReference>
<comment type="subcellular location">
    <subcellularLocation>
        <location evidence="1">Cell membrane</location>
        <topology evidence="1">Multi-pass membrane protein</topology>
    </subcellularLocation>
</comment>
<dbReference type="InterPro" id="IPR036259">
    <property type="entry name" value="MFS_trans_sf"/>
</dbReference>
<feature type="transmembrane region" description="Helical" evidence="6">
    <location>
        <begin position="12"/>
        <end position="33"/>
    </location>
</feature>
<reference evidence="8 9" key="1">
    <citation type="submission" date="2018-07" db="EMBL/GenBank/DDBJ databases">
        <title>Leeuwenhoekiella genomics.</title>
        <authorList>
            <person name="Tahon G."/>
            <person name="Willems A."/>
        </authorList>
    </citation>
    <scope>NUCLEOTIDE SEQUENCE [LARGE SCALE GENOMIC DNA]</scope>
    <source>
        <strain evidence="8 9">LMG 1345</strain>
    </source>
</reference>
<keyword evidence="2" id="KW-1003">Cell membrane</keyword>
<dbReference type="AlphaFoldDB" id="A0A4Q0PPZ3"/>
<dbReference type="Proteomes" id="UP000290608">
    <property type="component" value="Unassembled WGS sequence"/>
</dbReference>
<evidence type="ECO:0000256" key="4">
    <source>
        <dbReference type="ARBA" id="ARBA00022989"/>
    </source>
</evidence>
<dbReference type="PANTHER" id="PTHR43124">
    <property type="entry name" value="PURINE EFFLUX PUMP PBUE"/>
    <property type="match status" value="1"/>
</dbReference>
<feature type="transmembrane region" description="Helical" evidence="6">
    <location>
        <begin position="68"/>
        <end position="92"/>
    </location>
</feature>
<dbReference type="PROSITE" id="PS50850">
    <property type="entry name" value="MFS"/>
    <property type="match status" value="1"/>
</dbReference>
<dbReference type="InterPro" id="IPR020846">
    <property type="entry name" value="MFS_dom"/>
</dbReference>
<dbReference type="Pfam" id="PF07690">
    <property type="entry name" value="MFS_1"/>
    <property type="match status" value="1"/>
</dbReference>
<organism evidence="8 9">
    <name type="scientific">Leeuwenhoekiella marinoflava</name>
    <dbReference type="NCBI Taxonomy" id="988"/>
    <lineage>
        <taxon>Bacteria</taxon>
        <taxon>Pseudomonadati</taxon>
        <taxon>Bacteroidota</taxon>
        <taxon>Flavobacteriia</taxon>
        <taxon>Flavobacteriales</taxon>
        <taxon>Flavobacteriaceae</taxon>
        <taxon>Leeuwenhoekiella</taxon>
    </lineage>
</organism>
<feature type="transmembrane region" description="Helical" evidence="6">
    <location>
        <begin position="186"/>
        <end position="204"/>
    </location>
</feature>
<evidence type="ECO:0000256" key="2">
    <source>
        <dbReference type="ARBA" id="ARBA00022475"/>
    </source>
</evidence>
<feature type="transmembrane region" description="Helical" evidence="6">
    <location>
        <begin position="211"/>
        <end position="230"/>
    </location>
</feature>
<comment type="caution">
    <text evidence="8">The sequence shown here is derived from an EMBL/GenBank/DDBJ whole genome shotgun (WGS) entry which is preliminary data.</text>
</comment>
<feature type="domain" description="Major facilitator superfamily (MFS) profile" evidence="7">
    <location>
        <begin position="1"/>
        <end position="239"/>
    </location>
</feature>
<accession>A0A4Q0PPZ3</accession>
<dbReference type="PROSITE" id="PS51257">
    <property type="entry name" value="PROKAR_LIPOPROTEIN"/>
    <property type="match status" value="1"/>
</dbReference>
<name>A0A4Q0PPZ3_9FLAO</name>
<dbReference type="SUPFAM" id="SSF103473">
    <property type="entry name" value="MFS general substrate transporter"/>
    <property type="match status" value="1"/>
</dbReference>